<dbReference type="AlphaFoldDB" id="A0A4Y8RD95"/>
<accession>A0A4Y8RD95</accession>
<dbReference type="Proteomes" id="UP000298179">
    <property type="component" value="Unassembled WGS sequence"/>
</dbReference>
<gene>
    <name evidence="2" type="ORF">E3C22_19140</name>
</gene>
<reference evidence="2 3" key="1">
    <citation type="submission" date="2019-03" db="EMBL/GenBank/DDBJ databases">
        <title>Jiella endophytica sp. nov., a novel endophytic bacterium isolated from root of Ficus microcarpa Linn. f.</title>
        <authorList>
            <person name="Tuo L."/>
        </authorList>
    </citation>
    <scope>NUCLEOTIDE SEQUENCE [LARGE SCALE GENOMIC DNA]</scope>
    <source>
        <strain evidence="2 3">CBS5Q-3</strain>
    </source>
</reference>
<dbReference type="OrthoDB" id="5936191at2"/>
<keyword evidence="3" id="KW-1185">Reference proteome</keyword>
<keyword evidence="1" id="KW-0732">Signal</keyword>
<dbReference type="EMBL" id="SOZD01000006">
    <property type="protein sequence ID" value="TFF19797.1"/>
    <property type="molecule type" value="Genomic_DNA"/>
</dbReference>
<name>A0A4Y8RD95_9HYPH</name>
<dbReference type="RefSeq" id="WP_134763478.1">
    <property type="nucleotide sequence ID" value="NZ_SOZD01000006.1"/>
</dbReference>
<sequence length="551" mass="58092">MRDGLRRCGSMPAILFAGATALLAATLPSGAADFRLVRDAFSASRQDPVIELSGVIGKGDAAKLATLVDTLCRTNDCDIQNTAAMLSLNSPGGAFTEGIAIAETMREKNVAAIVEEGHVCLSACALTWLGGSSFHATGGVGTYVDRYVEPGGRIGFHSPYISPAAIAALPEAERLDTQANGLRLGISTLVRFLANYNVDPLVIDRIVAMGPDDVMAIETVADVVAFGGELPPIPVSTLGLDRRTITRNVCEKLLALHYRTDLSNVTALEADYHESPSGKTKEGEVFYGFDIDDRPLTLAFCGAGASQSIPSDDFTVSLARMAWLEDVSDTYTEPFTSFSFSASGWNQAAYDGQRASQSVLRLTPMVSWLLPKEMKIADLPAPARAAIAADKRGVPLPAAAPGAPEAPAGAVSASLAGVDASRFSAAVVSNAAPLIEEAGLRIWRFGDLDVEVDVGEAAIFTEERDRRDALDRRNVTYDKSFAGAFVYSGVAADRRSGFYNFALDDGDAAATVRMRFTLGSDGRASKNAQALIGQIACSARFGGAALPCAKK</sequence>
<dbReference type="SUPFAM" id="SSF52096">
    <property type="entry name" value="ClpP/crotonase"/>
    <property type="match status" value="1"/>
</dbReference>
<evidence type="ECO:0000313" key="3">
    <source>
        <dbReference type="Proteomes" id="UP000298179"/>
    </source>
</evidence>
<dbReference type="Gene3D" id="3.90.226.10">
    <property type="entry name" value="2-enoyl-CoA Hydratase, Chain A, domain 1"/>
    <property type="match status" value="1"/>
</dbReference>
<evidence type="ECO:0000256" key="1">
    <source>
        <dbReference type="SAM" id="SignalP"/>
    </source>
</evidence>
<organism evidence="2 3">
    <name type="scientific">Jiella endophytica</name>
    <dbReference type="NCBI Taxonomy" id="2558362"/>
    <lineage>
        <taxon>Bacteria</taxon>
        <taxon>Pseudomonadati</taxon>
        <taxon>Pseudomonadota</taxon>
        <taxon>Alphaproteobacteria</taxon>
        <taxon>Hyphomicrobiales</taxon>
        <taxon>Aurantimonadaceae</taxon>
        <taxon>Jiella</taxon>
    </lineage>
</organism>
<protein>
    <submittedName>
        <fullName evidence="2">Uncharacterized protein</fullName>
    </submittedName>
</protein>
<proteinExistence type="predicted"/>
<feature type="chain" id="PRO_5021262472" evidence="1">
    <location>
        <begin position="25"/>
        <end position="551"/>
    </location>
</feature>
<comment type="caution">
    <text evidence="2">The sequence shown here is derived from an EMBL/GenBank/DDBJ whole genome shotgun (WGS) entry which is preliminary data.</text>
</comment>
<evidence type="ECO:0000313" key="2">
    <source>
        <dbReference type="EMBL" id="TFF19797.1"/>
    </source>
</evidence>
<dbReference type="InterPro" id="IPR029045">
    <property type="entry name" value="ClpP/crotonase-like_dom_sf"/>
</dbReference>
<feature type="signal peptide" evidence="1">
    <location>
        <begin position="1"/>
        <end position="24"/>
    </location>
</feature>